<dbReference type="AlphaFoldDB" id="K2MRU6"/>
<feature type="region of interest" description="Disordered" evidence="2">
    <location>
        <begin position="182"/>
        <end position="301"/>
    </location>
</feature>
<accession>K2MRU6</accession>
<keyword evidence="3" id="KW-1133">Transmembrane helix</keyword>
<feature type="transmembrane region" description="Helical" evidence="3">
    <location>
        <begin position="6"/>
        <end position="35"/>
    </location>
</feature>
<evidence type="ECO:0000313" key="5">
    <source>
        <dbReference type="Proteomes" id="UP000007350"/>
    </source>
</evidence>
<protein>
    <submittedName>
        <fullName evidence="4">Uncharacterized protein</fullName>
    </submittedName>
</protein>
<feature type="compositionally biased region" description="Polar residues" evidence="2">
    <location>
        <begin position="280"/>
        <end position="296"/>
    </location>
</feature>
<evidence type="ECO:0000313" key="4">
    <source>
        <dbReference type="EMBL" id="EKF29790.1"/>
    </source>
</evidence>
<feature type="coiled-coil region" evidence="1">
    <location>
        <begin position="122"/>
        <end position="174"/>
    </location>
</feature>
<gene>
    <name evidence="4" type="ORF">MOQ_006409</name>
</gene>
<comment type="caution">
    <text evidence="4">The sequence shown here is derived from an EMBL/GenBank/DDBJ whole genome shotgun (WGS) entry which is preliminary data.</text>
</comment>
<keyword evidence="3" id="KW-0812">Transmembrane</keyword>
<organism evidence="4 5">
    <name type="scientific">Trypanosoma cruzi marinkellei</name>
    <dbReference type="NCBI Taxonomy" id="85056"/>
    <lineage>
        <taxon>Eukaryota</taxon>
        <taxon>Discoba</taxon>
        <taxon>Euglenozoa</taxon>
        <taxon>Kinetoplastea</taxon>
        <taxon>Metakinetoplastina</taxon>
        <taxon>Trypanosomatida</taxon>
        <taxon>Trypanosomatidae</taxon>
        <taxon>Trypanosoma</taxon>
        <taxon>Schizotrypanum</taxon>
    </lineage>
</organism>
<keyword evidence="1" id="KW-0175">Coiled coil</keyword>
<proteinExistence type="predicted"/>
<evidence type="ECO:0000256" key="3">
    <source>
        <dbReference type="SAM" id="Phobius"/>
    </source>
</evidence>
<keyword evidence="5" id="KW-1185">Reference proteome</keyword>
<reference evidence="4 5" key="1">
    <citation type="journal article" date="2012" name="BMC Genomics">
        <title>Comparative genomic analysis of human infective Trypanosoma cruzi lineages with the bat-restricted subspecies T. cruzi marinkellei.</title>
        <authorList>
            <person name="Franzen O."/>
            <person name="Talavera-Lopez C."/>
            <person name="Ochaya S."/>
            <person name="Butler C.E."/>
            <person name="Messenger L.A."/>
            <person name="Lewis M.D."/>
            <person name="Llewellyn M.S."/>
            <person name="Marinkelle C.J."/>
            <person name="Tyler K.M."/>
            <person name="Miles M.A."/>
            <person name="Andersson B."/>
        </authorList>
    </citation>
    <scope>NUCLEOTIDE SEQUENCE [LARGE SCALE GENOMIC DNA]</scope>
    <source>
        <strain evidence="4 5">B7</strain>
    </source>
</reference>
<feature type="compositionally biased region" description="Basic and acidic residues" evidence="2">
    <location>
        <begin position="184"/>
        <end position="209"/>
    </location>
</feature>
<name>K2MRU6_TRYCR</name>
<evidence type="ECO:0000256" key="1">
    <source>
        <dbReference type="SAM" id="Coils"/>
    </source>
</evidence>
<keyword evidence="3" id="KW-0472">Membrane</keyword>
<dbReference type="Proteomes" id="UP000007350">
    <property type="component" value="Unassembled WGS sequence"/>
</dbReference>
<feature type="compositionally biased region" description="Polar residues" evidence="2">
    <location>
        <begin position="262"/>
        <end position="273"/>
    </location>
</feature>
<feature type="non-terminal residue" evidence="4">
    <location>
        <position position="1"/>
    </location>
</feature>
<dbReference type="OrthoDB" id="242273at2759"/>
<evidence type="ECO:0000256" key="2">
    <source>
        <dbReference type="SAM" id="MobiDB-lite"/>
    </source>
</evidence>
<sequence>QSFLLFYFFFCLIARCIYIHTYIFIYIYIYIYIYILLESLKRKMSDGNRRIVPGTQLCYRALYATIVGDQPNDCLPGTTVKMSSDGPILVDHVMRVARRYVGSNAVSNKHPAVALAEMDSAAKAMKAELLSAVEELRRQNQLYQRELEARTQQLELRKQEVQTLQNKLRVVHNEAKKRGYNFRDLVDRGNQRGVEHKKAFDTDRHHGGRDSTPPRGSRIGSGVGGGGDHTRPPLPPLRVDDALTTTVAPPPPQSIQPYQLKPSHSSPSCSQETRFAAPNGTANAVSSLTSPASLDSGSMAENGVGGNMSMSAAVIKNALPQLGLEEDVRGNCKDFESVGSLDMKEETFGNHNQITRKNGVGALILPKQLLHENPGAMLFCHRCRLFLAPHPVSVTNHLQTEGHQKSASASPASGTTYTQFGKLVQKMPPFIEPITVASEEQKRKVTATGNNFFESGFDIVNSTCSICQEVITTQSYKVHESLPAHRRRAAEMRADPAV</sequence>
<dbReference type="EMBL" id="AHKC01012654">
    <property type="protein sequence ID" value="EKF29790.1"/>
    <property type="molecule type" value="Genomic_DNA"/>
</dbReference>